<accession>A0A1H3WNB9</accession>
<reference evidence="1 2" key="1">
    <citation type="submission" date="2016-10" db="EMBL/GenBank/DDBJ databases">
        <authorList>
            <person name="de Groot N.N."/>
        </authorList>
    </citation>
    <scope>NUCLEOTIDE SEQUENCE [LARGE SCALE GENOMIC DNA]</scope>
    <source>
        <strain evidence="1 2">DSM 15345</strain>
    </source>
</reference>
<evidence type="ECO:0000313" key="2">
    <source>
        <dbReference type="Proteomes" id="UP000198703"/>
    </source>
</evidence>
<gene>
    <name evidence="1" type="ORF">SAMN05444370_10234</name>
</gene>
<dbReference type="EMBL" id="FNQM01000002">
    <property type="protein sequence ID" value="SDZ88440.1"/>
    <property type="molecule type" value="Genomic_DNA"/>
</dbReference>
<dbReference type="STRING" id="89524.SAMN05444370_10234"/>
<dbReference type="Proteomes" id="UP000198703">
    <property type="component" value="Unassembled WGS sequence"/>
</dbReference>
<dbReference type="RefSeq" id="WP_093248255.1">
    <property type="nucleotide sequence ID" value="NZ_FNQM01000002.1"/>
</dbReference>
<proteinExistence type="predicted"/>
<dbReference type="AlphaFoldDB" id="A0A1H3WNB9"/>
<evidence type="ECO:0000313" key="1">
    <source>
        <dbReference type="EMBL" id="SDZ88440.1"/>
    </source>
</evidence>
<protein>
    <submittedName>
        <fullName evidence="1">Uncharacterized protein</fullName>
    </submittedName>
</protein>
<name>A0A1H3WNB9_9RHOB</name>
<sequence>MTPAALAAVARDGLNLVTLIVKVSMASALSHARPVALGLAVGRDRAAVLRHAAPGASVFRLRVWKVRRHGARWLPRLAGRLITAILRTARRDRLALYV</sequence>
<organism evidence="1 2">
    <name type="scientific">Rubrimonas cliftonensis</name>
    <dbReference type="NCBI Taxonomy" id="89524"/>
    <lineage>
        <taxon>Bacteria</taxon>
        <taxon>Pseudomonadati</taxon>
        <taxon>Pseudomonadota</taxon>
        <taxon>Alphaproteobacteria</taxon>
        <taxon>Rhodobacterales</taxon>
        <taxon>Paracoccaceae</taxon>
        <taxon>Rubrimonas</taxon>
    </lineage>
</organism>
<keyword evidence="2" id="KW-1185">Reference proteome</keyword>